<dbReference type="NCBIfam" id="TIGR00046">
    <property type="entry name" value="RsmE family RNA methyltransferase"/>
    <property type="match status" value="1"/>
</dbReference>
<evidence type="ECO:0000256" key="6">
    <source>
        <dbReference type="ARBA" id="ARBA00022552"/>
    </source>
</evidence>
<dbReference type="AlphaFoldDB" id="A0AA43XL92"/>
<dbReference type="InterPro" id="IPR029026">
    <property type="entry name" value="tRNA_m1G_MTases_N"/>
</dbReference>
<keyword evidence="6 12" id="KW-0698">rRNA processing</keyword>
<comment type="similarity">
    <text evidence="2 12">Belongs to the RNA methyltransferase RsmE family.</text>
</comment>
<keyword evidence="7 12" id="KW-0489">Methyltransferase</keyword>
<dbReference type="GO" id="GO:0070475">
    <property type="term" value="P:rRNA base methylation"/>
    <property type="evidence" value="ECO:0007669"/>
    <property type="project" value="TreeGrafter"/>
</dbReference>
<dbReference type="EMBL" id="SUMG01000004">
    <property type="protein sequence ID" value="NBG87935.1"/>
    <property type="molecule type" value="Genomic_DNA"/>
</dbReference>
<dbReference type="Proteomes" id="UP000449710">
    <property type="component" value="Unassembled WGS sequence"/>
</dbReference>
<feature type="domain" description="Ribosomal RNA small subunit methyltransferase E methyltransferase" evidence="13">
    <location>
        <begin position="73"/>
        <end position="245"/>
    </location>
</feature>
<evidence type="ECO:0000256" key="7">
    <source>
        <dbReference type="ARBA" id="ARBA00022603"/>
    </source>
</evidence>
<dbReference type="Gene3D" id="3.40.1280.10">
    <property type="match status" value="1"/>
</dbReference>
<comment type="caution">
    <text evidence="15">The sequence shown here is derived from an EMBL/GenBank/DDBJ whole genome shotgun (WGS) entry which is preliminary data.</text>
</comment>
<reference evidence="15 16" key="1">
    <citation type="submission" date="2019-04" db="EMBL/GenBank/DDBJ databases">
        <title>Isachenkonia alkalipeptolytica gen. nov. sp. nov. a new anaerobic, alkiliphilic organothrophic bacterium capable to reduce synthesized ferrihydrite isolated from a soda lake.</title>
        <authorList>
            <person name="Toshchakov S.V."/>
            <person name="Zavarzina D.G."/>
            <person name="Zhilina T.N."/>
            <person name="Kostrikina N.A."/>
            <person name="Kublanov I.V."/>
        </authorList>
    </citation>
    <scope>NUCLEOTIDE SEQUENCE [LARGE SCALE GENOMIC DNA]</scope>
    <source>
        <strain evidence="15 16">Z-1701</strain>
    </source>
</reference>
<evidence type="ECO:0000256" key="9">
    <source>
        <dbReference type="ARBA" id="ARBA00022691"/>
    </source>
</evidence>
<dbReference type="SUPFAM" id="SSF75217">
    <property type="entry name" value="alpha/beta knot"/>
    <property type="match status" value="1"/>
</dbReference>
<dbReference type="CDD" id="cd18084">
    <property type="entry name" value="RsmE-like"/>
    <property type="match status" value="1"/>
</dbReference>
<dbReference type="InterPro" id="IPR015947">
    <property type="entry name" value="PUA-like_sf"/>
</dbReference>
<evidence type="ECO:0000259" key="14">
    <source>
        <dbReference type="Pfam" id="PF20260"/>
    </source>
</evidence>
<dbReference type="NCBIfam" id="NF008692">
    <property type="entry name" value="PRK11713.1-5"/>
    <property type="match status" value="1"/>
</dbReference>
<evidence type="ECO:0000256" key="11">
    <source>
        <dbReference type="ARBA" id="ARBA00047944"/>
    </source>
</evidence>
<evidence type="ECO:0000256" key="5">
    <source>
        <dbReference type="ARBA" id="ARBA00022490"/>
    </source>
</evidence>
<evidence type="ECO:0000256" key="1">
    <source>
        <dbReference type="ARBA" id="ARBA00004496"/>
    </source>
</evidence>
<dbReference type="RefSeq" id="WP_160719937.1">
    <property type="nucleotide sequence ID" value="NZ_SUMG01000004.1"/>
</dbReference>
<evidence type="ECO:0000256" key="12">
    <source>
        <dbReference type="PIRNR" id="PIRNR015601"/>
    </source>
</evidence>
<keyword evidence="16" id="KW-1185">Reference proteome</keyword>
<dbReference type="PIRSF" id="PIRSF015601">
    <property type="entry name" value="MTase_slr0722"/>
    <property type="match status" value="1"/>
</dbReference>
<sequence>MHRFFVDKCQVQEESAYITGEDAKHLEKVLRLKVGDIIELVVGEELEYLGEITVVEGKSTQVKLLELKQVQRESPLEITLYQGLPKASKMELIIQKAVELGIKRIVPVMNQRSVVQLKTKKDQQKKQERWQKIAYEAAKQSKRIKVPEITLPMEFNRALDNSFEEFQIVAYEDEEKKGIKDLTFLHGNKDQEVSRATIGLWVGPEGGFAEQEIESLKKIGANTVTLGPRILRTETAGLALLTMVQYESGDLGG</sequence>
<dbReference type="InterPro" id="IPR046887">
    <property type="entry name" value="RsmE_PUA-like"/>
</dbReference>
<dbReference type="PANTHER" id="PTHR30027:SF3">
    <property type="entry name" value="16S RRNA (URACIL(1498)-N(3))-METHYLTRANSFERASE"/>
    <property type="match status" value="1"/>
</dbReference>
<dbReference type="Pfam" id="PF04452">
    <property type="entry name" value="Methyltrans_RNA"/>
    <property type="match status" value="1"/>
</dbReference>
<dbReference type="EC" id="2.1.1.193" evidence="3 12"/>
<evidence type="ECO:0000313" key="15">
    <source>
        <dbReference type="EMBL" id="NBG87935.1"/>
    </source>
</evidence>
<comment type="catalytic activity">
    <reaction evidence="11 12">
        <text>uridine(1498) in 16S rRNA + S-adenosyl-L-methionine = N(3)-methyluridine(1498) in 16S rRNA + S-adenosyl-L-homocysteine + H(+)</text>
        <dbReference type="Rhea" id="RHEA:42920"/>
        <dbReference type="Rhea" id="RHEA-COMP:10283"/>
        <dbReference type="Rhea" id="RHEA-COMP:10284"/>
        <dbReference type="ChEBI" id="CHEBI:15378"/>
        <dbReference type="ChEBI" id="CHEBI:57856"/>
        <dbReference type="ChEBI" id="CHEBI:59789"/>
        <dbReference type="ChEBI" id="CHEBI:65315"/>
        <dbReference type="ChEBI" id="CHEBI:74502"/>
        <dbReference type="EC" id="2.1.1.193"/>
    </reaction>
</comment>
<organism evidence="15 16">
    <name type="scientific">Isachenkonia alkalipeptolytica</name>
    <dbReference type="NCBI Taxonomy" id="2565777"/>
    <lineage>
        <taxon>Bacteria</taxon>
        <taxon>Bacillati</taxon>
        <taxon>Bacillota</taxon>
        <taxon>Clostridia</taxon>
        <taxon>Eubacteriales</taxon>
        <taxon>Clostridiaceae</taxon>
        <taxon>Isachenkonia</taxon>
    </lineage>
</organism>
<dbReference type="InterPro" id="IPR046886">
    <property type="entry name" value="RsmE_MTase_dom"/>
</dbReference>
<proteinExistence type="inferred from homology"/>
<feature type="domain" description="Ribosomal RNA small subunit methyltransferase E PUA-like" evidence="14">
    <location>
        <begin position="18"/>
        <end position="64"/>
    </location>
</feature>
<evidence type="ECO:0000256" key="4">
    <source>
        <dbReference type="ARBA" id="ARBA00013673"/>
    </source>
</evidence>
<dbReference type="SUPFAM" id="SSF88697">
    <property type="entry name" value="PUA domain-like"/>
    <property type="match status" value="1"/>
</dbReference>
<comment type="subcellular location">
    <subcellularLocation>
        <location evidence="1 12">Cytoplasm</location>
    </subcellularLocation>
</comment>
<evidence type="ECO:0000256" key="8">
    <source>
        <dbReference type="ARBA" id="ARBA00022679"/>
    </source>
</evidence>
<dbReference type="GO" id="GO:0005737">
    <property type="term" value="C:cytoplasm"/>
    <property type="evidence" value="ECO:0007669"/>
    <property type="project" value="UniProtKB-SubCell"/>
</dbReference>
<keyword evidence="8 12" id="KW-0808">Transferase</keyword>
<dbReference type="InterPro" id="IPR029028">
    <property type="entry name" value="Alpha/beta_knot_MTases"/>
</dbReference>
<evidence type="ECO:0000256" key="2">
    <source>
        <dbReference type="ARBA" id="ARBA00005528"/>
    </source>
</evidence>
<evidence type="ECO:0000313" key="16">
    <source>
        <dbReference type="Proteomes" id="UP000449710"/>
    </source>
</evidence>
<evidence type="ECO:0000256" key="10">
    <source>
        <dbReference type="ARBA" id="ARBA00025699"/>
    </source>
</evidence>
<gene>
    <name evidence="15" type="ORF">ISALK_05425</name>
</gene>
<keyword evidence="5 12" id="KW-0963">Cytoplasm</keyword>
<comment type="function">
    <text evidence="10 12">Specifically methylates the N3 position of the uracil ring of uridine 1498 (m3U1498) in 16S rRNA. Acts on the fully assembled 30S ribosomal subunit.</text>
</comment>
<dbReference type="GO" id="GO:0070042">
    <property type="term" value="F:rRNA (uridine-N3-)-methyltransferase activity"/>
    <property type="evidence" value="ECO:0007669"/>
    <property type="project" value="TreeGrafter"/>
</dbReference>
<evidence type="ECO:0000259" key="13">
    <source>
        <dbReference type="Pfam" id="PF04452"/>
    </source>
</evidence>
<dbReference type="Pfam" id="PF20260">
    <property type="entry name" value="PUA_4"/>
    <property type="match status" value="1"/>
</dbReference>
<dbReference type="InterPro" id="IPR006700">
    <property type="entry name" value="RsmE"/>
</dbReference>
<dbReference type="PANTHER" id="PTHR30027">
    <property type="entry name" value="RIBOSOMAL RNA SMALL SUBUNIT METHYLTRANSFERASE E"/>
    <property type="match status" value="1"/>
</dbReference>
<name>A0AA43XL92_9CLOT</name>
<evidence type="ECO:0000256" key="3">
    <source>
        <dbReference type="ARBA" id="ARBA00012328"/>
    </source>
</evidence>
<keyword evidence="9 12" id="KW-0949">S-adenosyl-L-methionine</keyword>
<protein>
    <recommendedName>
        <fullName evidence="4 12">Ribosomal RNA small subunit methyltransferase E</fullName>
        <ecNumber evidence="3 12">2.1.1.193</ecNumber>
    </recommendedName>
</protein>
<accession>A0AA43XL92</accession>